<dbReference type="EMBL" id="JBHUII010000013">
    <property type="protein sequence ID" value="MFD2207808.1"/>
    <property type="molecule type" value="Genomic_DNA"/>
</dbReference>
<dbReference type="SUPFAM" id="SSF53850">
    <property type="entry name" value="Periplasmic binding protein-like II"/>
    <property type="match status" value="1"/>
</dbReference>
<dbReference type="Proteomes" id="UP001597294">
    <property type="component" value="Unassembled WGS sequence"/>
</dbReference>
<sequence length="260" mass="29511">MIFISTITFGLSLANASHLKLRIGYNENSSYPYFLGQGPLPANPPGLSVEILEIIANELSIEIEFIRMPGQRVLRDLEDNRLDAAFIFSFKPERQKFGVYPMVGDVPDRDRRLAVLTYMLYKPVGSDLNWNGVFIENLRGVIGANTGYSIVDDLRKKGIPVEETKSTAINFLKMRNSRIAGVADQEIVADAYLQKNNISGVEKILRPLVSKDYFLIFSHLFSDEHPDIRDKIWQLITEKRDELSEQLIPKYLTNSLDGNL</sequence>
<organism evidence="1 2">
    <name type="scientific">Kiloniella antarctica</name>
    <dbReference type="NCBI Taxonomy" id="1550907"/>
    <lineage>
        <taxon>Bacteria</taxon>
        <taxon>Pseudomonadati</taxon>
        <taxon>Pseudomonadota</taxon>
        <taxon>Alphaproteobacteria</taxon>
        <taxon>Rhodospirillales</taxon>
        <taxon>Kiloniellaceae</taxon>
        <taxon>Kiloniella</taxon>
    </lineage>
</organism>
<evidence type="ECO:0000313" key="2">
    <source>
        <dbReference type="Proteomes" id="UP001597294"/>
    </source>
</evidence>
<dbReference type="Gene3D" id="3.40.190.10">
    <property type="entry name" value="Periplasmic binding protein-like II"/>
    <property type="match status" value="2"/>
</dbReference>
<keyword evidence="2" id="KW-1185">Reference proteome</keyword>
<accession>A0ABW5BNS0</accession>
<proteinExistence type="predicted"/>
<name>A0ABW5BNS0_9PROT</name>
<gene>
    <name evidence="1" type="ORF">ACFSKO_19510</name>
</gene>
<reference evidence="2" key="1">
    <citation type="journal article" date="2019" name="Int. J. Syst. Evol. Microbiol.">
        <title>The Global Catalogue of Microorganisms (GCM) 10K type strain sequencing project: providing services to taxonomists for standard genome sequencing and annotation.</title>
        <authorList>
            <consortium name="The Broad Institute Genomics Platform"/>
            <consortium name="The Broad Institute Genome Sequencing Center for Infectious Disease"/>
            <person name="Wu L."/>
            <person name="Ma J."/>
        </authorList>
    </citation>
    <scope>NUCLEOTIDE SEQUENCE [LARGE SCALE GENOMIC DNA]</scope>
    <source>
        <strain evidence="2">CGMCC 4.7192</strain>
    </source>
</reference>
<dbReference type="RefSeq" id="WP_380254818.1">
    <property type="nucleotide sequence ID" value="NZ_JBHUII010000013.1"/>
</dbReference>
<comment type="caution">
    <text evidence="1">The sequence shown here is derived from an EMBL/GenBank/DDBJ whole genome shotgun (WGS) entry which is preliminary data.</text>
</comment>
<evidence type="ECO:0000313" key="1">
    <source>
        <dbReference type="EMBL" id="MFD2207808.1"/>
    </source>
</evidence>
<protein>
    <submittedName>
        <fullName evidence="1">Substrate-binding periplasmic protein</fullName>
    </submittedName>
</protein>